<proteinExistence type="predicted"/>
<name>A0A840QG53_9PSEU</name>
<dbReference type="RefSeq" id="WP_184731269.1">
    <property type="nucleotide sequence ID" value="NZ_JACHIW010000002.1"/>
</dbReference>
<accession>A0A840QG53</accession>
<comment type="caution">
    <text evidence="2">The sequence shown here is derived from an EMBL/GenBank/DDBJ whole genome shotgun (WGS) entry which is preliminary data.</text>
</comment>
<dbReference type="EMBL" id="JACHIW010000002">
    <property type="protein sequence ID" value="MBB5159077.1"/>
    <property type="molecule type" value="Genomic_DNA"/>
</dbReference>
<evidence type="ECO:0000313" key="2">
    <source>
        <dbReference type="EMBL" id="MBB5159077.1"/>
    </source>
</evidence>
<protein>
    <submittedName>
        <fullName evidence="2">Uncharacterized protein</fullName>
    </submittedName>
</protein>
<gene>
    <name evidence="2" type="ORF">BJ970_006676</name>
</gene>
<evidence type="ECO:0000256" key="1">
    <source>
        <dbReference type="SAM" id="MobiDB-lite"/>
    </source>
</evidence>
<keyword evidence="3" id="KW-1185">Reference proteome</keyword>
<reference evidence="2 3" key="1">
    <citation type="submission" date="2020-08" db="EMBL/GenBank/DDBJ databases">
        <title>Sequencing the genomes of 1000 actinobacteria strains.</title>
        <authorList>
            <person name="Klenk H.-P."/>
        </authorList>
    </citation>
    <scope>NUCLEOTIDE SEQUENCE [LARGE SCALE GENOMIC DNA]</scope>
    <source>
        <strain evidence="2 3">DSM 45584</strain>
    </source>
</reference>
<dbReference type="AlphaFoldDB" id="A0A840QG53"/>
<evidence type="ECO:0000313" key="3">
    <source>
        <dbReference type="Proteomes" id="UP000584374"/>
    </source>
</evidence>
<feature type="region of interest" description="Disordered" evidence="1">
    <location>
        <begin position="76"/>
        <end position="96"/>
    </location>
</feature>
<dbReference type="Proteomes" id="UP000584374">
    <property type="component" value="Unassembled WGS sequence"/>
</dbReference>
<sequence>MTGVVAGAGLCPAEQNMVGVGVFRDLEHRIFAGARPMMVRGRVAFWTACNLLAFPSNDATFSARPLTKCQDCARAHPKDAQRLPPPTPSAPASREFGIMTGQLRTAEAIAP</sequence>
<organism evidence="2 3">
    <name type="scientific">Saccharopolyspora phatthalungensis</name>
    <dbReference type="NCBI Taxonomy" id="664693"/>
    <lineage>
        <taxon>Bacteria</taxon>
        <taxon>Bacillati</taxon>
        <taxon>Actinomycetota</taxon>
        <taxon>Actinomycetes</taxon>
        <taxon>Pseudonocardiales</taxon>
        <taxon>Pseudonocardiaceae</taxon>
        <taxon>Saccharopolyspora</taxon>
    </lineage>
</organism>